<dbReference type="EMBL" id="JBHSWG010000001">
    <property type="protein sequence ID" value="MFC6760722.1"/>
    <property type="molecule type" value="Genomic_DNA"/>
</dbReference>
<reference evidence="8" key="1">
    <citation type="journal article" date="2019" name="Int. J. Syst. Evol. Microbiol.">
        <title>The Global Catalogue of Microorganisms (GCM) 10K type strain sequencing project: providing services to taxonomists for standard genome sequencing and annotation.</title>
        <authorList>
            <consortium name="The Broad Institute Genomics Platform"/>
            <consortium name="The Broad Institute Genome Sequencing Center for Infectious Disease"/>
            <person name="Wu L."/>
            <person name="Ma J."/>
        </authorList>
    </citation>
    <scope>NUCLEOTIDE SEQUENCE [LARGE SCALE GENOMIC DNA]</scope>
    <source>
        <strain evidence="8">CCUG 66188</strain>
    </source>
</reference>
<dbReference type="InterPro" id="IPR036388">
    <property type="entry name" value="WH-like_DNA-bd_sf"/>
</dbReference>
<evidence type="ECO:0000256" key="4">
    <source>
        <dbReference type="ARBA" id="ARBA00023163"/>
    </source>
</evidence>
<feature type="compositionally biased region" description="Polar residues" evidence="5">
    <location>
        <begin position="292"/>
        <end position="302"/>
    </location>
</feature>
<dbReference type="Pfam" id="PF03466">
    <property type="entry name" value="LysR_substrate"/>
    <property type="match status" value="1"/>
</dbReference>
<dbReference type="InterPro" id="IPR000847">
    <property type="entry name" value="LysR_HTH_N"/>
</dbReference>
<comment type="similarity">
    <text evidence="1">Belongs to the LysR transcriptional regulatory family.</text>
</comment>
<dbReference type="InterPro" id="IPR036390">
    <property type="entry name" value="WH_DNA-bd_sf"/>
</dbReference>
<keyword evidence="4" id="KW-0804">Transcription</keyword>
<comment type="caution">
    <text evidence="7">The sequence shown here is derived from an EMBL/GenBank/DDBJ whole genome shotgun (WGS) entry which is preliminary data.</text>
</comment>
<dbReference type="PRINTS" id="PR00039">
    <property type="entry name" value="HTHLYSR"/>
</dbReference>
<gene>
    <name evidence="7" type="ORF">ACFQFQ_16445</name>
</gene>
<keyword evidence="3" id="KW-0238">DNA-binding</keyword>
<dbReference type="Pfam" id="PF00126">
    <property type="entry name" value="HTH_1"/>
    <property type="match status" value="1"/>
</dbReference>
<evidence type="ECO:0000313" key="8">
    <source>
        <dbReference type="Proteomes" id="UP001596353"/>
    </source>
</evidence>
<proteinExistence type="inferred from homology"/>
<evidence type="ECO:0000256" key="5">
    <source>
        <dbReference type="SAM" id="MobiDB-lite"/>
    </source>
</evidence>
<feature type="domain" description="HTH lysR-type" evidence="6">
    <location>
        <begin position="5"/>
        <end position="62"/>
    </location>
</feature>
<organism evidence="7 8">
    <name type="scientific">Sulfitobacter porphyrae</name>
    <dbReference type="NCBI Taxonomy" id="1246864"/>
    <lineage>
        <taxon>Bacteria</taxon>
        <taxon>Pseudomonadati</taxon>
        <taxon>Pseudomonadota</taxon>
        <taxon>Alphaproteobacteria</taxon>
        <taxon>Rhodobacterales</taxon>
        <taxon>Roseobacteraceae</taxon>
        <taxon>Sulfitobacter</taxon>
    </lineage>
</organism>
<dbReference type="PANTHER" id="PTHR30537:SF26">
    <property type="entry name" value="GLYCINE CLEAVAGE SYSTEM TRANSCRIPTIONAL ACTIVATOR"/>
    <property type="match status" value="1"/>
</dbReference>
<dbReference type="SUPFAM" id="SSF53850">
    <property type="entry name" value="Periplasmic binding protein-like II"/>
    <property type="match status" value="1"/>
</dbReference>
<evidence type="ECO:0000256" key="1">
    <source>
        <dbReference type="ARBA" id="ARBA00009437"/>
    </source>
</evidence>
<dbReference type="Gene3D" id="3.40.190.290">
    <property type="match status" value="1"/>
</dbReference>
<dbReference type="PANTHER" id="PTHR30537">
    <property type="entry name" value="HTH-TYPE TRANSCRIPTIONAL REGULATOR"/>
    <property type="match status" value="1"/>
</dbReference>
<dbReference type="InterPro" id="IPR058163">
    <property type="entry name" value="LysR-type_TF_proteobact-type"/>
</dbReference>
<evidence type="ECO:0000256" key="2">
    <source>
        <dbReference type="ARBA" id="ARBA00023015"/>
    </source>
</evidence>
<dbReference type="PROSITE" id="PS50931">
    <property type="entry name" value="HTH_LYSR"/>
    <property type="match status" value="1"/>
</dbReference>
<name>A0ABW2B6B1_9RHOB</name>
<feature type="region of interest" description="Disordered" evidence="5">
    <location>
        <begin position="292"/>
        <end position="314"/>
    </location>
</feature>
<evidence type="ECO:0000313" key="7">
    <source>
        <dbReference type="EMBL" id="MFC6760722.1"/>
    </source>
</evidence>
<protein>
    <submittedName>
        <fullName evidence="7">LysR family transcriptional regulator</fullName>
    </submittedName>
</protein>
<evidence type="ECO:0000259" key="6">
    <source>
        <dbReference type="PROSITE" id="PS50931"/>
    </source>
</evidence>
<dbReference type="InterPro" id="IPR005119">
    <property type="entry name" value="LysR_subst-bd"/>
</dbReference>
<dbReference type="SUPFAM" id="SSF46785">
    <property type="entry name" value="Winged helix' DNA-binding domain"/>
    <property type="match status" value="1"/>
</dbReference>
<evidence type="ECO:0000256" key="3">
    <source>
        <dbReference type="ARBA" id="ARBA00023125"/>
    </source>
</evidence>
<keyword evidence="2" id="KW-0805">Transcription regulation</keyword>
<dbReference type="Gene3D" id="1.10.10.10">
    <property type="entry name" value="Winged helix-like DNA-binding domain superfamily/Winged helix DNA-binding domain"/>
    <property type="match status" value="1"/>
</dbReference>
<dbReference type="Proteomes" id="UP001596353">
    <property type="component" value="Unassembled WGS sequence"/>
</dbReference>
<sequence length="314" mass="34544">MRRLPPLNAIRAFEAVARCLSFSAAADELGVTTTAVSHQIRHLESYLGFKLIVRNPRDIALTPAGAEMFPKLREGFDLLAEAFSVLNVDIEKNVLRVTTTRAFADNWLLPRLSRFLAENPGIQVELVTDDAVRDLSSDRLDVAIRYGQSPRDAADSILFSDAYRPIGRKDVIENGSGTYPVIGFYWNNKDLDGPVWARWAHDSAQSFAVASVLNCSDESAAFEALDQGLGLLLCSNILAADRLSAGTHQSLGDLQIEGFQYYIVTNHASRAKPAAKVFITWLQALARETARQVESTQEQQRGPTGGADQQEHPS</sequence>
<dbReference type="Gene3D" id="3.40.190.10">
    <property type="entry name" value="Periplasmic binding protein-like II"/>
    <property type="match status" value="1"/>
</dbReference>
<keyword evidence="8" id="KW-1185">Reference proteome</keyword>
<accession>A0ABW2B6B1</accession>